<comment type="caution">
    <text evidence="2">The sequence shown here is derived from an EMBL/GenBank/DDBJ whole genome shotgun (WGS) entry which is preliminary data.</text>
</comment>
<dbReference type="EMBL" id="ASPP01007193">
    <property type="protein sequence ID" value="ETO27542.1"/>
    <property type="molecule type" value="Genomic_DNA"/>
</dbReference>
<feature type="transmembrane region" description="Helical" evidence="1">
    <location>
        <begin position="42"/>
        <end position="61"/>
    </location>
</feature>
<protein>
    <submittedName>
        <fullName evidence="2">Uncharacterized protein</fullName>
    </submittedName>
</protein>
<keyword evidence="1" id="KW-1133">Transmembrane helix</keyword>
<evidence type="ECO:0000256" key="1">
    <source>
        <dbReference type="SAM" id="Phobius"/>
    </source>
</evidence>
<accession>X6NQ98</accession>
<feature type="transmembrane region" description="Helical" evidence="1">
    <location>
        <begin position="73"/>
        <end position="96"/>
    </location>
</feature>
<dbReference type="AlphaFoldDB" id="X6NQ98"/>
<name>X6NQ98_RETFI</name>
<keyword evidence="1" id="KW-0812">Transmembrane</keyword>
<proteinExistence type="predicted"/>
<evidence type="ECO:0000313" key="3">
    <source>
        <dbReference type="Proteomes" id="UP000023152"/>
    </source>
</evidence>
<sequence>MQTNSAQMTVTSRLKENDTYQLLENNPKTSVRSKTKIYHPRWLGRTLRVLFGTFLLYSVCIKQHGIATKIGDMSLVYLGLLFYSVYVCTHIVNVMSTAISNGTSSSSFATKTLIVLMGIFGLCTLLDVTEFQWQHLIYPNGGVLESRKDSVYWKFMNLEKKSNAYRKNRLQTVLTFQHFLLFSDFLIFVNIFLISIAYVSIGLLGFGGCEMNAFVFFFYWIRDLGRTFGFLSPPSPSSFSHSLSPSVLKLKACDIFPLFSAVDIIDFVECFLCGFS</sequence>
<keyword evidence="1" id="KW-0472">Membrane</keyword>
<evidence type="ECO:0000313" key="2">
    <source>
        <dbReference type="EMBL" id="ETO27542.1"/>
    </source>
</evidence>
<gene>
    <name evidence="2" type="ORF">RFI_09591</name>
</gene>
<reference evidence="2 3" key="1">
    <citation type="journal article" date="2013" name="Curr. Biol.">
        <title>The Genome of the Foraminiferan Reticulomyxa filosa.</title>
        <authorList>
            <person name="Glockner G."/>
            <person name="Hulsmann N."/>
            <person name="Schleicher M."/>
            <person name="Noegel A.A."/>
            <person name="Eichinger L."/>
            <person name="Gallinger C."/>
            <person name="Pawlowski J."/>
            <person name="Sierra R."/>
            <person name="Euteneuer U."/>
            <person name="Pillet L."/>
            <person name="Moustafa A."/>
            <person name="Platzer M."/>
            <person name="Groth M."/>
            <person name="Szafranski K."/>
            <person name="Schliwa M."/>
        </authorList>
    </citation>
    <scope>NUCLEOTIDE SEQUENCE [LARGE SCALE GENOMIC DNA]</scope>
</reference>
<organism evidence="2 3">
    <name type="scientific">Reticulomyxa filosa</name>
    <dbReference type="NCBI Taxonomy" id="46433"/>
    <lineage>
        <taxon>Eukaryota</taxon>
        <taxon>Sar</taxon>
        <taxon>Rhizaria</taxon>
        <taxon>Retaria</taxon>
        <taxon>Foraminifera</taxon>
        <taxon>Monothalamids</taxon>
        <taxon>Reticulomyxidae</taxon>
        <taxon>Reticulomyxa</taxon>
    </lineage>
</organism>
<feature type="transmembrane region" description="Helical" evidence="1">
    <location>
        <begin position="108"/>
        <end position="128"/>
    </location>
</feature>
<dbReference type="Proteomes" id="UP000023152">
    <property type="component" value="Unassembled WGS sequence"/>
</dbReference>
<keyword evidence="3" id="KW-1185">Reference proteome</keyword>